<dbReference type="PANTHER" id="PTHR10015:SF206">
    <property type="entry name" value="HSF-TYPE DNA-BINDING DOMAIN-CONTAINING PROTEIN"/>
    <property type="match status" value="1"/>
</dbReference>
<sequence>MSDSLKKMGSSAPSAVATGVVAPKKKSLAMVDCAASLRAAASAQQQLRQQTANAASSRSALPINSNVRRANIPILPLTLQQRLSVTSALVGRQNGGMQIPLLSPQGMGSMNNGNTVAEFLYQLTKMLTDDNKEIIEWVNGRIEVHDPPRLASDVLHKYFRHSKYASFQRQLNYFGFRKLAGKGKMSPCSYVNDDTTMDLRSLLTIKRKTSAPKGEKVAAQKRTEPGQLKHPAQSMSHVKHAPKRPFDLAVHPVMGFISETNKRIRYENSRTAINGSSLIAANNSVSPQTSANYSVAKGIKHAMQPPPAPAMPAVAKPPSAISSAAAAPKNNVASAPTALQASIPSIASLGDLTSFLDIPGMTPSTSSASFGADYQNFYELSSSLNMSTNSLSGIIDSSGGLNQGNISPSLVSNKSTSTGNLSGTSVANSSSTVNPGAGSHLITRDSSLVDLAMLPYTDTSANGPASMGFVDFPPDLNE</sequence>
<dbReference type="PANTHER" id="PTHR10015">
    <property type="entry name" value="HEAT SHOCK TRANSCRIPTION FACTOR"/>
    <property type="match status" value="1"/>
</dbReference>
<feature type="region of interest" description="Disordered" evidence="5">
    <location>
        <begin position="406"/>
        <end position="439"/>
    </location>
</feature>
<dbReference type="GO" id="GO:0003700">
    <property type="term" value="F:DNA-binding transcription factor activity"/>
    <property type="evidence" value="ECO:0007669"/>
    <property type="project" value="InterPro"/>
</dbReference>
<proteinExistence type="inferred from homology"/>
<feature type="compositionally biased region" description="Polar residues" evidence="5">
    <location>
        <begin position="406"/>
        <end position="434"/>
    </location>
</feature>
<evidence type="ECO:0000256" key="1">
    <source>
        <dbReference type="ARBA" id="ARBA00004123"/>
    </source>
</evidence>
<dbReference type="Gene3D" id="1.10.10.10">
    <property type="entry name" value="Winged helix-like DNA-binding domain superfamily/Winged helix DNA-binding domain"/>
    <property type="match status" value="1"/>
</dbReference>
<dbReference type="SUPFAM" id="SSF46785">
    <property type="entry name" value="Winged helix' DNA-binding domain"/>
    <property type="match status" value="1"/>
</dbReference>
<dbReference type="EMBL" id="HBGY01013078">
    <property type="protein sequence ID" value="CAD9574066.1"/>
    <property type="molecule type" value="Transcribed_RNA"/>
</dbReference>
<evidence type="ECO:0000256" key="3">
    <source>
        <dbReference type="ARBA" id="ARBA00023242"/>
    </source>
</evidence>
<dbReference type="InterPro" id="IPR036390">
    <property type="entry name" value="WH_DNA-bd_sf"/>
</dbReference>
<gene>
    <name evidence="7" type="ORF">LDAN0321_LOCUS8375</name>
</gene>
<name>A0A7S2KEG6_9STRA</name>
<evidence type="ECO:0000256" key="2">
    <source>
        <dbReference type="ARBA" id="ARBA00023125"/>
    </source>
</evidence>
<evidence type="ECO:0000313" key="7">
    <source>
        <dbReference type="EMBL" id="CAD9574066.1"/>
    </source>
</evidence>
<dbReference type="SMART" id="SM00415">
    <property type="entry name" value="HSF"/>
    <property type="match status" value="1"/>
</dbReference>
<dbReference type="InterPro" id="IPR036388">
    <property type="entry name" value="WH-like_DNA-bd_sf"/>
</dbReference>
<dbReference type="AlphaFoldDB" id="A0A7S2KEG6"/>
<evidence type="ECO:0000256" key="5">
    <source>
        <dbReference type="SAM" id="MobiDB-lite"/>
    </source>
</evidence>
<comment type="subcellular location">
    <subcellularLocation>
        <location evidence="1">Nucleus</location>
    </subcellularLocation>
</comment>
<protein>
    <recommendedName>
        <fullName evidence="6">HSF-type DNA-binding domain-containing protein</fullName>
    </recommendedName>
</protein>
<keyword evidence="3" id="KW-0539">Nucleus</keyword>
<dbReference type="InterPro" id="IPR000232">
    <property type="entry name" value="HSF_DNA-bd"/>
</dbReference>
<feature type="region of interest" description="Disordered" evidence="5">
    <location>
        <begin position="209"/>
        <end position="239"/>
    </location>
</feature>
<dbReference type="GO" id="GO:0005634">
    <property type="term" value="C:nucleus"/>
    <property type="evidence" value="ECO:0007669"/>
    <property type="project" value="UniProtKB-SubCell"/>
</dbReference>
<dbReference type="Pfam" id="PF00447">
    <property type="entry name" value="HSF_DNA-bind"/>
    <property type="match status" value="1"/>
</dbReference>
<feature type="compositionally biased region" description="Basic and acidic residues" evidence="5">
    <location>
        <begin position="213"/>
        <end position="224"/>
    </location>
</feature>
<reference evidence="7" key="1">
    <citation type="submission" date="2021-01" db="EMBL/GenBank/DDBJ databases">
        <authorList>
            <person name="Corre E."/>
            <person name="Pelletier E."/>
            <person name="Niang G."/>
            <person name="Scheremetjew M."/>
            <person name="Finn R."/>
            <person name="Kale V."/>
            <person name="Holt S."/>
            <person name="Cochrane G."/>
            <person name="Meng A."/>
            <person name="Brown T."/>
            <person name="Cohen L."/>
        </authorList>
    </citation>
    <scope>NUCLEOTIDE SEQUENCE</scope>
    <source>
        <strain evidence="7">B650</strain>
    </source>
</reference>
<organism evidence="7">
    <name type="scientific">Leptocylindrus danicus</name>
    <dbReference type="NCBI Taxonomy" id="163516"/>
    <lineage>
        <taxon>Eukaryota</taxon>
        <taxon>Sar</taxon>
        <taxon>Stramenopiles</taxon>
        <taxon>Ochrophyta</taxon>
        <taxon>Bacillariophyta</taxon>
        <taxon>Coscinodiscophyceae</taxon>
        <taxon>Chaetocerotophycidae</taxon>
        <taxon>Leptocylindrales</taxon>
        <taxon>Leptocylindraceae</taxon>
        <taxon>Leptocylindrus</taxon>
    </lineage>
</organism>
<dbReference type="FunFam" id="1.10.10.10:FF:000286">
    <property type="entry name" value="Heat shock transcription factor"/>
    <property type="match status" value="1"/>
</dbReference>
<evidence type="ECO:0000259" key="6">
    <source>
        <dbReference type="SMART" id="SM00415"/>
    </source>
</evidence>
<keyword evidence="2" id="KW-0238">DNA-binding</keyword>
<comment type="similarity">
    <text evidence="4">Belongs to the HSF family.</text>
</comment>
<dbReference type="GO" id="GO:0043565">
    <property type="term" value="F:sequence-specific DNA binding"/>
    <property type="evidence" value="ECO:0007669"/>
    <property type="project" value="InterPro"/>
</dbReference>
<accession>A0A7S2KEG6</accession>
<evidence type="ECO:0000256" key="4">
    <source>
        <dbReference type="RuleBase" id="RU004020"/>
    </source>
</evidence>
<feature type="domain" description="HSF-type DNA-binding" evidence="6">
    <location>
        <begin position="115"/>
        <end position="208"/>
    </location>
</feature>